<dbReference type="AlphaFoldDB" id="A0A2S6IBS3"/>
<organism evidence="3 4">
    <name type="scientific">Kineococcus xinjiangensis</name>
    <dbReference type="NCBI Taxonomy" id="512762"/>
    <lineage>
        <taxon>Bacteria</taxon>
        <taxon>Bacillati</taxon>
        <taxon>Actinomycetota</taxon>
        <taxon>Actinomycetes</taxon>
        <taxon>Kineosporiales</taxon>
        <taxon>Kineosporiaceae</taxon>
        <taxon>Kineococcus</taxon>
    </lineage>
</organism>
<dbReference type="GO" id="GO:0015074">
    <property type="term" value="P:DNA integration"/>
    <property type="evidence" value="ECO:0007669"/>
    <property type="project" value="InterPro"/>
</dbReference>
<dbReference type="InterPro" id="IPR025948">
    <property type="entry name" value="HTH-like_dom"/>
</dbReference>
<dbReference type="GO" id="GO:0003676">
    <property type="term" value="F:nucleic acid binding"/>
    <property type="evidence" value="ECO:0007669"/>
    <property type="project" value="InterPro"/>
</dbReference>
<dbReference type="PANTHER" id="PTHR46889">
    <property type="entry name" value="TRANSPOSASE INSF FOR INSERTION SEQUENCE IS3B-RELATED"/>
    <property type="match status" value="1"/>
</dbReference>
<dbReference type="InterPro" id="IPR036397">
    <property type="entry name" value="RNaseH_sf"/>
</dbReference>
<dbReference type="Proteomes" id="UP000239485">
    <property type="component" value="Unassembled WGS sequence"/>
</dbReference>
<dbReference type="EMBL" id="PTJD01000036">
    <property type="protein sequence ID" value="PPK89493.1"/>
    <property type="molecule type" value="Genomic_DNA"/>
</dbReference>
<dbReference type="PROSITE" id="PS50994">
    <property type="entry name" value="INTEGRASE"/>
    <property type="match status" value="1"/>
</dbReference>
<proteinExistence type="predicted"/>
<dbReference type="InterPro" id="IPR048020">
    <property type="entry name" value="Transpos_IS3"/>
</dbReference>
<dbReference type="Pfam" id="PF13276">
    <property type="entry name" value="HTH_21"/>
    <property type="match status" value="1"/>
</dbReference>
<dbReference type="NCBIfam" id="NF033516">
    <property type="entry name" value="transpos_IS3"/>
    <property type="match status" value="1"/>
</dbReference>
<evidence type="ECO:0000256" key="1">
    <source>
        <dbReference type="ARBA" id="ARBA00002286"/>
    </source>
</evidence>
<feature type="domain" description="Integrase catalytic" evidence="2">
    <location>
        <begin position="140"/>
        <end position="307"/>
    </location>
</feature>
<dbReference type="Gene3D" id="3.30.420.10">
    <property type="entry name" value="Ribonuclease H-like superfamily/Ribonuclease H"/>
    <property type="match status" value="1"/>
</dbReference>
<dbReference type="SUPFAM" id="SSF53098">
    <property type="entry name" value="Ribonuclease H-like"/>
    <property type="match status" value="1"/>
</dbReference>
<evidence type="ECO:0000313" key="4">
    <source>
        <dbReference type="Proteomes" id="UP000239485"/>
    </source>
</evidence>
<comment type="caution">
    <text evidence="3">The sequence shown here is derived from an EMBL/GenBank/DDBJ whole genome shotgun (WGS) entry which is preliminary data.</text>
</comment>
<gene>
    <name evidence="3" type="ORF">CLV92_1361</name>
</gene>
<dbReference type="InterPro" id="IPR001584">
    <property type="entry name" value="Integrase_cat-core"/>
</dbReference>
<dbReference type="InterPro" id="IPR012337">
    <property type="entry name" value="RNaseH-like_sf"/>
</dbReference>
<name>A0A2S6IBS3_9ACTN</name>
<dbReference type="Pfam" id="PF00665">
    <property type="entry name" value="rve"/>
    <property type="match status" value="1"/>
</dbReference>
<protein>
    <submittedName>
        <fullName evidence="3">Putative transposase</fullName>
    </submittedName>
</protein>
<dbReference type="PANTHER" id="PTHR46889:SF4">
    <property type="entry name" value="TRANSPOSASE INSO FOR INSERTION SEQUENCE ELEMENT IS911B-RELATED"/>
    <property type="match status" value="1"/>
</dbReference>
<evidence type="ECO:0000313" key="3">
    <source>
        <dbReference type="EMBL" id="PPK89493.1"/>
    </source>
</evidence>
<reference evidence="3 4" key="1">
    <citation type="submission" date="2018-02" db="EMBL/GenBank/DDBJ databases">
        <title>Genomic Encyclopedia of Archaeal and Bacterial Type Strains, Phase II (KMG-II): from individual species to whole genera.</title>
        <authorList>
            <person name="Goeker M."/>
        </authorList>
    </citation>
    <scope>NUCLEOTIDE SEQUENCE [LARGE SCALE GENOMIC DNA]</scope>
    <source>
        <strain evidence="3 4">DSM 22857</strain>
    </source>
</reference>
<evidence type="ECO:0000259" key="2">
    <source>
        <dbReference type="PROSITE" id="PS50994"/>
    </source>
</evidence>
<dbReference type="Pfam" id="PF13333">
    <property type="entry name" value="rve_2"/>
    <property type="match status" value="1"/>
</dbReference>
<sequence length="320" mass="36078">MAFIDEHVGQRHEDAEGQGLRWGVESICAQLTELGAKIAPATYYEHRARTPTARQVRDAELRPRIAAVHAANYGVYGARKVWLTLNRERAADEPPIARCTVERLMKELGLHGAVRGKVKRTTISDPRTPKPHDLVERNFHPLAPDRLWVADFTYVSTWSGWCYTAFVIDAYARRILGWSVSTTMTSQFVVDAVEQAIWTRHRDGHDLTGLIAHHDHGVQYLSVAYSERLDTAGVKPSTGAVGSSHDNALAESIIGLYKTELIKPRRPWKGLDDLEIATAEWVDWYNHRRPFEYCDDLTPVEAEQAHYAHHQTPTPVGASE</sequence>
<dbReference type="InterPro" id="IPR050900">
    <property type="entry name" value="Transposase_IS3/IS150/IS904"/>
</dbReference>
<keyword evidence="4" id="KW-1185">Reference proteome</keyword>
<accession>A0A2S6IBS3</accession>
<comment type="function">
    <text evidence="1">Involved in the transposition of the insertion sequence.</text>
</comment>